<dbReference type="PROSITE" id="PS50507">
    <property type="entry name" value="RDRP_SSRNA_POS"/>
    <property type="match status" value="1"/>
</dbReference>
<keyword evidence="12" id="KW-1133">Transmembrane helix</keyword>
<keyword evidence="6" id="KW-0548">Nucleotidyltransferase</keyword>
<keyword evidence="16" id="KW-1185">Reference proteome</keyword>
<dbReference type="Proteomes" id="UP000203148">
    <property type="component" value="Genome"/>
</dbReference>
<dbReference type="KEGG" id="vg:30144430"/>
<evidence type="ECO:0000256" key="12">
    <source>
        <dbReference type="ARBA" id="ARBA00022989"/>
    </source>
</evidence>
<dbReference type="GO" id="GO:0006508">
    <property type="term" value="P:proteolysis"/>
    <property type="evidence" value="ECO:0007669"/>
    <property type="project" value="UniProtKB-KW"/>
</dbReference>
<evidence type="ECO:0000313" key="15">
    <source>
        <dbReference type="EMBL" id="ANV28173.1"/>
    </source>
</evidence>
<evidence type="ECO:0000256" key="2">
    <source>
        <dbReference type="ARBA" id="ARBA00022484"/>
    </source>
</evidence>
<feature type="domain" description="RdRp catalytic" evidence="13">
    <location>
        <begin position="1461"/>
        <end position="1591"/>
    </location>
</feature>
<dbReference type="CDD" id="cd23169">
    <property type="entry name" value="ps-ssRNAv-Picornavirales"/>
    <property type="match status" value="1"/>
</dbReference>
<sequence>MACVQPPIFNNINDHIRYIGNFHLVKKSLLREPDEAKPCELILQSVKDSGNLNNVLELPTESVVTILDDKKWFEKSAEQEKVAEVIHPDVVKVKTEEELQGLFSNVATGFLISAGQRTFGYVADKCLSRYSSVAGLLEKLNKVVDKILDGFDWLSGLIDNVSSIFSAIKNRVMEFISKALEKIQNLLNHFSYLVPLVCGILIASNVFFLVNKVLQIFAPAAALNSFRVTELLAVVGAVIGVKELTSYLLSLTKNDKRYFVNTIRNFLGVDAEVAGLVAAETSALPMTGAQARNEREQDLISFGSFEPMMLQAGIFDVGIFGAVVSMISLFMDAENKSWLQKLSYSSSVVKNVSDGYDKCSKIVAQVSDWLYTKLGASSTHYAGAAQALLIHSGVGIHDWLEECEQLLTVGNTSLLTIEEMLTRCRKLIDQSTKITQFLMRSEEGSTFILRHKFLAVDKQLREFYNKIVQSNMTNIFRETPFVIVLHGQPGVGKSTLMRVLGNDLLDQLDEPQKDRFYSRNSGDAYWSGYIRQPMVLFDDFAQIQQTNGMFDEASLIPLVSCNPYLLPMAALEEKGRPFDSKYMILCTNRKKVDERCELADREAFYRRRHVFWDVTRNADIPYDPICCHANLRFTLRNSLDADLAVDDTAINLGYYEMLAYTANKAEEHTNRKKAALRSLAATRNSHSRVVRQDGVFRVIDELQSDNFMLAAATSIFSLDKFLSQGGDLPNFRRMVNPADGQLDFFWLGFKAFFDMTGNALEETPWTTTEIQISETIEAGKNFVDLQGALCLFLLLSESNYAHHKDFMSMVDERHFLETGEIKCPGKDAVVERIAQEHWDSLSDAVRYITREIWKKRSESEIFAVVTELKNILNSMSCVKLWNTMPFWLKWAVGTMALFAGGAVLFKGIRMISSILLVKPAQYLACLLGISSITESELQGVSSGGSELVGRATRRVVRGFQLQGGAAEDIPHVGAWAKCEQPRVMIDGVFIPELSATGMFGRIYGVMIGNRKILIPSHMVKMLNWSLPCTISNDRDVSARFYLRPEQVTYQTTVESARVKYGNLAVINYSSGIPAFPHFSGIDYDRAISGPTSFKGYIMDNLKGLVDYPIVTVFERKSVKDEIELPNTNLSWRKDRILQCNEPGEQGMCGRLALVEKNGTLLIVGMHNFGNARNCAFSDIPSEFKPADELQSEFSMTETPLKQITEMVSQVGFLDAPVPQLRTTQIEKSPIFDELEDLNGSALTEPTILSVTDPRPPEPFDPYLQGIHKFEKQAGPFDFSEESDLDLAQKNISSEWERFRPEQFDVDTVTTLEVAIQGIDGLDYAESLPIATSEGFPYILERRAGDTGKERYFEEINGKRIPKGDWVQDIDQIERAAVAGNLEIYTMACAKDEKTLKKKIYETPKTRIFEILPFTFNLVIRKYFLFWMQWMMKNHLNLPCKVGLNVFGFGWDEMKFKHGAYSHHFCGDYSGFDSNTNVAMLDMVADMISDFARDGARNRLIRRNLMHAAVTRRMIVGRNIYKIIGGTPSGFALTVMVNSIINELYLKMAWFNLSKQHFPEISRDADLSHNVHISTYGDDNVVSFSAQVSPWYNLVTVADYLKRYGVKLTDGKKTGNIVPHMPFSEIDFLKRRWVLDDHRSWYRCPLDKTSIEGQCYWIKKSESCYEAMKINIENSLREAYQWGEEYFTHWRGRLSIALNRKRLYDVYLPTLNDAARFWNDQRENASLPIHFEDPSARIKYIASSKEGHYDNVHCLTARSVNRTNQRNLINKIDTVWISAGEKQVRYKKTFEGATHAYVPTLTKPEQLAKICKEIYKDKQNTCEKEFCTMGSDPRNEIAIITDQDQPLAHAVGMALVLKYHRDFGKKQVWLSGLDDKAYKAFVNVMNFM</sequence>
<keyword evidence="12" id="KW-0472">Membrane</keyword>
<keyword evidence="8" id="KW-0378">Hydrolase</keyword>
<evidence type="ECO:0000256" key="1">
    <source>
        <dbReference type="ARBA" id="ARBA00020936"/>
    </source>
</evidence>
<protein>
    <recommendedName>
        <fullName evidence="1">RNA1 polyprotein</fullName>
    </recommendedName>
</protein>
<dbReference type="InterPro" id="IPR014759">
    <property type="entry name" value="Helicase_SF3_ssRNA_vir"/>
</dbReference>
<dbReference type="Pfam" id="PF00680">
    <property type="entry name" value="RdRP_1"/>
    <property type="match status" value="1"/>
</dbReference>
<dbReference type="GO" id="GO:0006351">
    <property type="term" value="P:DNA-templated transcription"/>
    <property type="evidence" value="ECO:0007669"/>
    <property type="project" value="InterPro"/>
</dbReference>
<dbReference type="EMBL" id="KU215538">
    <property type="protein sequence ID" value="ANV28173.1"/>
    <property type="molecule type" value="Genomic_RNA"/>
</dbReference>
<reference evidence="15 16" key="1">
    <citation type="journal article" date="2016" name="Arch. Virol.">
        <title>Complete genome sequence of a putative new secovirus infecting yam (Dioscorea) plants.</title>
        <authorList>
            <person name="Hayashi E.A."/>
            <person name="Blawid R."/>
            <person name="de Melo F.L."/>
            <person name="Andrade M.S."/>
            <person name="Pio-Ribeiro G."/>
            <person name="de Andrade G.P."/>
            <person name="Nagata T."/>
        </authorList>
    </citation>
    <scope>NUCLEOTIDE SEQUENCE [LARGE SCALE GENOMIC DNA]</scope>
    <source>
        <strain evidence="15">Goiana</strain>
    </source>
</reference>
<evidence type="ECO:0000313" key="16">
    <source>
        <dbReference type="Proteomes" id="UP000203148"/>
    </source>
</evidence>
<evidence type="ECO:0000256" key="5">
    <source>
        <dbReference type="ARBA" id="ARBA00022692"/>
    </source>
</evidence>
<feature type="domain" description="SF3 helicase" evidence="14">
    <location>
        <begin position="457"/>
        <end position="629"/>
    </location>
</feature>
<dbReference type="Gene3D" id="3.30.70.270">
    <property type="match status" value="1"/>
</dbReference>
<dbReference type="InterPro" id="IPR000605">
    <property type="entry name" value="Helicase_SF3_ssDNA/RNA_vir"/>
</dbReference>
<evidence type="ECO:0000259" key="13">
    <source>
        <dbReference type="PROSITE" id="PS50507"/>
    </source>
</evidence>
<evidence type="ECO:0000259" key="14">
    <source>
        <dbReference type="PROSITE" id="PS51218"/>
    </source>
</evidence>
<evidence type="ECO:0000256" key="4">
    <source>
        <dbReference type="ARBA" id="ARBA00022679"/>
    </source>
</evidence>
<evidence type="ECO:0000256" key="6">
    <source>
        <dbReference type="ARBA" id="ARBA00022695"/>
    </source>
</evidence>
<dbReference type="InterPro" id="IPR001205">
    <property type="entry name" value="RNA-dir_pol_C"/>
</dbReference>
<keyword evidence="9" id="KW-0788">Thiol protease</keyword>
<dbReference type="InterPro" id="IPR027417">
    <property type="entry name" value="P-loop_NTPase"/>
</dbReference>
<evidence type="ECO:0000256" key="3">
    <source>
        <dbReference type="ARBA" id="ARBA00022670"/>
    </source>
</evidence>
<dbReference type="Gene3D" id="1.20.960.20">
    <property type="match status" value="1"/>
</dbReference>
<keyword evidence="11" id="KW-0693">Viral RNA replication</keyword>
<dbReference type="SUPFAM" id="SSF52540">
    <property type="entry name" value="P-loop containing nucleoside triphosphate hydrolases"/>
    <property type="match status" value="1"/>
</dbReference>
<keyword evidence="2" id="KW-0696">RNA-directed RNA polymerase</keyword>
<keyword evidence="7" id="KW-0547">Nucleotide-binding</keyword>
<dbReference type="SUPFAM" id="SSF56672">
    <property type="entry name" value="DNA/RNA polymerases"/>
    <property type="match status" value="1"/>
</dbReference>
<evidence type="ECO:0000256" key="8">
    <source>
        <dbReference type="ARBA" id="ARBA00022801"/>
    </source>
</evidence>
<dbReference type="InterPro" id="IPR004004">
    <property type="entry name" value="Helic/Pol/Pept_Calicivir-typ"/>
</dbReference>
<dbReference type="GO" id="GO:0008234">
    <property type="term" value="F:cysteine-type peptidase activity"/>
    <property type="evidence" value="ECO:0007669"/>
    <property type="project" value="UniProtKB-KW"/>
</dbReference>
<dbReference type="GO" id="GO:0039694">
    <property type="term" value="P:viral RNA genome replication"/>
    <property type="evidence" value="ECO:0007669"/>
    <property type="project" value="InterPro"/>
</dbReference>
<keyword evidence="5" id="KW-0812">Transmembrane</keyword>
<keyword evidence="10" id="KW-0067">ATP-binding</keyword>
<evidence type="ECO:0000256" key="9">
    <source>
        <dbReference type="ARBA" id="ARBA00022807"/>
    </source>
</evidence>
<dbReference type="Pfam" id="PF00910">
    <property type="entry name" value="RNA_helicase"/>
    <property type="match status" value="1"/>
</dbReference>
<dbReference type="GO" id="GO:0003723">
    <property type="term" value="F:RNA binding"/>
    <property type="evidence" value="ECO:0007669"/>
    <property type="project" value="InterPro"/>
</dbReference>
<keyword evidence="3" id="KW-0645">Protease</keyword>
<dbReference type="GO" id="GO:0005524">
    <property type="term" value="F:ATP binding"/>
    <property type="evidence" value="ECO:0007669"/>
    <property type="project" value="UniProtKB-KW"/>
</dbReference>
<dbReference type="InterPro" id="IPR043128">
    <property type="entry name" value="Rev_trsase/Diguanyl_cyclase"/>
</dbReference>
<dbReference type="GeneID" id="30144430"/>
<dbReference type="PRINTS" id="PR00918">
    <property type="entry name" value="CALICVIRUSNS"/>
</dbReference>
<evidence type="ECO:0000256" key="7">
    <source>
        <dbReference type="ARBA" id="ARBA00022741"/>
    </source>
</evidence>
<dbReference type="SUPFAM" id="SSF50494">
    <property type="entry name" value="Trypsin-like serine proteases"/>
    <property type="match status" value="1"/>
</dbReference>
<organism evidence="15 16">
    <name type="scientific">Dioscorea mosaic associated virus</name>
    <dbReference type="NCBI Taxonomy" id="2170181"/>
    <lineage>
        <taxon>Viruses</taxon>
        <taxon>Riboviria</taxon>
        <taxon>Orthornavirae</taxon>
        <taxon>Pisuviricota</taxon>
        <taxon>Pisoniviricetes</taxon>
        <taxon>Picornavirales</taxon>
        <taxon>Secoviridae</taxon>
        <taxon>Sadwavirus</taxon>
        <taxon>Cholivirus</taxon>
        <taxon>Sadwavirus dioscoreae</taxon>
    </lineage>
</organism>
<dbReference type="GO" id="GO:0003968">
    <property type="term" value="F:RNA-directed RNA polymerase activity"/>
    <property type="evidence" value="ECO:0007669"/>
    <property type="project" value="UniProtKB-KW"/>
</dbReference>
<accession>A0A1D6ZNJ2</accession>
<dbReference type="PROSITE" id="PS51218">
    <property type="entry name" value="SF3_HELICASE_2"/>
    <property type="match status" value="1"/>
</dbReference>
<keyword evidence="4" id="KW-0808">Transferase</keyword>
<dbReference type="RefSeq" id="YP_009316187.1">
    <property type="nucleotide sequence ID" value="NC_031766.1"/>
</dbReference>
<dbReference type="InterPro" id="IPR043502">
    <property type="entry name" value="DNA/RNA_pol_sf"/>
</dbReference>
<evidence type="ECO:0000256" key="11">
    <source>
        <dbReference type="ARBA" id="ARBA00022953"/>
    </source>
</evidence>
<name>A0A1D6ZNJ2_9SECO</name>
<evidence type="ECO:0000256" key="10">
    <source>
        <dbReference type="ARBA" id="ARBA00022840"/>
    </source>
</evidence>
<proteinExistence type="predicted"/>
<dbReference type="GO" id="GO:0003724">
    <property type="term" value="F:RNA helicase activity"/>
    <property type="evidence" value="ECO:0007669"/>
    <property type="project" value="InterPro"/>
</dbReference>
<dbReference type="InterPro" id="IPR009003">
    <property type="entry name" value="Peptidase_S1_PA"/>
</dbReference>
<dbReference type="InterPro" id="IPR007094">
    <property type="entry name" value="RNA-dir_pol_PSvirus"/>
</dbReference>